<name>A0A6J6S9M9_9ZZZZ</name>
<dbReference type="Pfam" id="PF09834">
    <property type="entry name" value="DUF2061"/>
    <property type="match status" value="1"/>
</dbReference>
<protein>
    <submittedName>
        <fullName evidence="3">Unannotated protein</fullName>
    </submittedName>
</protein>
<dbReference type="EMBL" id="CAFBPI010000017">
    <property type="protein sequence ID" value="CAB5010162.1"/>
    <property type="molecule type" value="Genomic_DNA"/>
</dbReference>
<organism evidence="3">
    <name type="scientific">freshwater metagenome</name>
    <dbReference type="NCBI Taxonomy" id="449393"/>
    <lineage>
        <taxon>unclassified sequences</taxon>
        <taxon>metagenomes</taxon>
        <taxon>ecological metagenomes</taxon>
    </lineage>
</organism>
<dbReference type="EMBL" id="CAEZYL010000111">
    <property type="protein sequence ID" value="CAB4731453.1"/>
    <property type="molecule type" value="Genomic_DNA"/>
</dbReference>
<keyword evidence="1" id="KW-1133">Transmembrane helix</keyword>
<reference evidence="3" key="1">
    <citation type="submission" date="2020-05" db="EMBL/GenBank/DDBJ databases">
        <authorList>
            <person name="Chiriac C."/>
            <person name="Salcher M."/>
            <person name="Ghai R."/>
            <person name="Kavagutti S V."/>
        </authorList>
    </citation>
    <scope>NUCLEOTIDE SEQUENCE</scope>
</reference>
<feature type="transmembrane region" description="Helical" evidence="1">
    <location>
        <begin position="14"/>
        <end position="31"/>
    </location>
</feature>
<gene>
    <name evidence="3" type="ORF">UFOPK2689_01201</name>
    <name evidence="4" type="ORF">UFOPK4095_00419</name>
</gene>
<evidence type="ECO:0000256" key="1">
    <source>
        <dbReference type="SAM" id="Phobius"/>
    </source>
</evidence>
<dbReference type="AlphaFoldDB" id="A0A6J6S9M9"/>
<accession>A0A6J6S9M9</accession>
<keyword evidence="1" id="KW-0472">Membrane</keyword>
<evidence type="ECO:0000313" key="4">
    <source>
        <dbReference type="EMBL" id="CAB5010162.1"/>
    </source>
</evidence>
<evidence type="ECO:0000313" key="3">
    <source>
        <dbReference type="EMBL" id="CAB4731453.1"/>
    </source>
</evidence>
<feature type="domain" description="DUF2061" evidence="2">
    <location>
        <begin position="10"/>
        <end position="61"/>
    </location>
</feature>
<proteinExistence type="predicted"/>
<sequence length="73" mass="8554">MSEIKHSRSLVKAITWRITGTVDTFLLTLLITGKLKFAFSISAAELFTKIFLYYVHERVWERIKWGRKEIGAH</sequence>
<evidence type="ECO:0000259" key="2">
    <source>
        <dbReference type="Pfam" id="PF09834"/>
    </source>
</evidence>
<dbReference type="InterPro" id="IPR018638">
    <property type="entry name" value="DUF2061_membrane"/>
</dbReference>
<keyword evidence="1" id="KW-0812">Transmembrane</keyword>
<feature type="transmembrane region" description="Helical" evidence="1">
    <location>
        <begin position="37"/>
        <end position="55"/>
    </location>
</feature>